<dbReference type="GO" id="GO:0008017">
    <property type="term" value="F:microtubule binding"/>
    <property type="evidence" value="ECO:0007669"/>
    <property type="project" value="TreeGrafter"/>
</dbReference>
<dbReference type="GO" id="GO:0005737">
    <property type="term" value="C:cytoplasm"/>
    <property type="evidence" value="ECO:0007669"/>
    <property type="project" value="TreeGrafter"/>
</dbReference>
<name>A0A1R2BC51_9CILI</name>
<dbReference type="PANTHER" id="PTHR18947:SF28">
    <property type="entry name" value="GIRDIN, ISOFORM A"/>
    <property type="match status" value="1"/>
</dbReference>
<evidence type="ECO:0000313" key="4">
    <source>
        <dbReference type="Proteomes" id="UP000187209"/>
    </source>
</evidence>
<dbReference type="Gene3D" id="1.20.5.340">
    <property type="match status" value="1"/>
</dbReference>
<dbReference type="GO" id="GO:0051959">
    <property type="term" value="F:dynein light intermediate chain binding"/>
    <property type="evidence" value="ECO:0007669"/>
    <property type="project" value="TreeGrafter"/>
</dbReference>
<accession>A0A1R2BC51</accession>
<keyword evidence="4" id="KW-1185">Reference proteome</keyword>
<protein>
    <submittedName>
        <fullName evidence="3">Uncharacterized protein</fullName>
    </submittedName>
</protein>
<organism evidence="3 4">
    <name type="scientific">Stentor coeruleus</name>
    <dbReference type="NCBI Taxonomy" id="5963"/>
    <lineage>
        <taxon>Eukaryota</taxon>
        <taxon>Sar</taxon>
        <taxon>Alveolata</taxon>
        <taxon>Ciliophora</taxon>
        <taxon>Postciliodesmatophora</taxon>
        <taxon>Heterotrichea</taxon>
        <taxon>Heterotrichida</taxon>
        <taxon>Stentoridae</taxon>
        <taxon>Stentor</taxon>
    </lineage>
</organism>
<dbReference type="PANTHER" id="PTHR18947">
    <property type="entry name" value="HOOK PROTEINS"/>
    <property type="match status" value="1"/>
</dbReference>
<feature type="coiled-coil region" evidence="1">
    <location>
        <begin position="34"/>
        <end position="96"/>
    </location>
</feature>
<reference evidence="3 4" key="1">
    <citation type="submission" date="2016-11" db="EMBL/GenBank/DDBJ databases">
        <title>The macronuclear genome of Stentor coeruleus: a giant cell with tiny introns.</title>
        <authorList>
            <person name="Slabodnick M."/>
            <person name="Ruby J.G."/>
            <person name="Reiff S.B."/>
            <person name="Swart E.C."/>
            <person name="Gosai S."/>
            <person name="Prabakaran S."/>
            <person name="Witkowska E."/>
            <person name="Larue G.E."/>
            <person name="Fisher S."/>
            <person name="Freeman R.M."/>
            <person name="Gunawardena J."/>
            <person name="Chu W."/>
            <person name="Stover N.A."/>
            <person name="Gregory B.D."/>
            <person name="Nowacki M."/>
            <person name="Derisi J."/>
            <person name="Roy S.W."/>
            <person name="Marshall W.F."/>
            <person name="Sood P."/>
        </authorList>
    </citation>
    <scope>NUCLEOTIDE SEQUENCE [LARGE SCALE GENOMIC DNA]</scope>
    <source>
        <strain evidence="3">WM001</strain>
    </source>
</reference>
<dbReference type="GO" id="GO:0031122">
    <property type="term" value="P:cytoplasmic microtubule organization"/>
    <property type="evidence" value="ECO:0007669"/>
    <property type="project" value="TreeGrafter"/>
</dbReference>
<keyword evidence="1" id="KW-0175">Coiled coil</keyword>
<dbReference type="Proteomes" id="UP000187209">
    <property type="component" value="Unassembled WGS sequence"/>
</dbReference>
<feature type="region of interest" description="Disordered" evidence="2">
    <location>
        <begin position="1"/>
        <end position="27"/>
    </location>
</feature>
<dbReference type="GO" id="GO:0030705">
    <property type="term" value="P:cytoskeleton-dependent intracellular transport"/>
    <property type="evidence" value="ECO:0007669"/>
    <property type="project" value="TreeGrafter"/>
</dbReference>
<sequence length="1455" mass="174228">MQGTQSVKRNSTGYDRNKPARHGSFDKNKFQSTLTLLENDRNGLLESMKDLEKKHEIELEKNIELGRNLDYQSEHINQLEVEKKSLEEKLRIIQGKLVEFESINSNLMQERGSLRATISQFQDEMDTYKQKSGNQELFIEKLACSYNDEKDTIIKVHNRHSRLLASKIWVNSLSILTNKKKSWAFNSIKSTTAQNHVQSKLCLNFIFKYLQNNLSFAFCALKKNTRAHKKDIISRNLVRKIFVNKKKKKIWENLSSFAKIMKNYKKKVFQGVLKMQTAEKLRQCIRLFRFLQQWKNVKIKDLYGFRVLKIIVMRKYKKNLEIYLKHWDKVHREIKSRQAKEDLATDLTVLSFKQSIFYEFRRVIQLKKQKRQFSAKTQRLVVHKNKFRVLQTLMKIKSQNAFKLNRLSHIASHFYVRSLHNSYRNWVAKVKDYRKNKKLKKMFITKSVQFNGQITQKLFLAWKLHLLMNKHRKTTNELAVEKPKREEYENAYNNLHAYNIEILQRKAIVNIMKEGRNIVKSYFSIWRNKIYEFQTGKKRIARLFVKVYGNSLECRFKQWVKYVKNNEMRALAYQNNETMQENTVLLEHVSNLESCLNEIQKEKKFFVLLNMKKALSIVLRKYKINSLRKWAYNALKCKNYITGVSVLSSVITNYFLSISYSSLNNYLYDKQQKLEHQIFNDLENENYQIKSELEEACNNLTNLIDHKWKLEDYLKRSTTKKGLLSLNRGYISTLSLCFKSWVKKVQLIAICQKMLNKSLNFYTKSYLRLAIKLWNTYKNSVTKKTQENSVNALIMEKKMIRRDMNSMKNKLEGIILEKEAELDQNLAKTNQLNRVIEKFTNINWRKSNELVGITKAQHIFSIWKNYFIIKKGKLFSAARALTKGMMKFAFNSIYLKAKNVQEFIEFQKRLIKMIVSYKERKTKHALNWWKSNQFRIFEKSKDGELEFISHKLQALSIRYSNCKKQSLHKSSLYLSSRTKSRVLLSWKAAIKKLKAIKNSYQSFLRISFTYKTQFTLTTLYENKSIKQRNKNIYDYIYNFRLNSLVNCTFGSWKDLHIKGKYIIKSLQKPINRYDRDFLNFSLGCLKRFATFREIFGSWEWFTKIKCIRILVSSHEKYYKSDLFKLWKRNAYYRTRKMKKVLRIISTTRERLEKYGMRTWKESVKIARKIEDCEQFGKSAIKCEKLIKLVDVYNGFIQKEGLNNNNFKHYMMENLPIKHFIMQQDSKRAYPIKPWFDSWHIFIIKKAKFRKTCNRMLIFKKKGDLLSSFNLWKRTSRQYLIALKKTPRDSLLLTIQTMDKEISTLQMSLKEKHINLKYVESYTEILEEHVRRGQNQALTNLAVNMKKTMTHGLNRWFINVQAMRMYELDYHLQDVERELIYIRRKCKDYDIENKELLIENKNLIKNSYESREIANAIRKLNLEKAKLEDEIAEKKETIRRLIHENRELALELSSRI</sequence>
<gene>
    <name evidence="3" type="ORF">SteCoe_26925</name>
</gene>
<proteinExistence type="predicted"/>
<feature type="compositionally biased region" description="Basic and acidic residues" evidence="2">
    <location>
        <begin position="15"/>
        <end position="27"/>
    </location>
</feature>
<evidence type="ECO:0000256" key="2">
    <source>
        <dbReference type="SAM" id="MobiDB-lite"/>
    </source>
</evidence>
<feature type="compositionally biased region" description="Polar residues" evidence="2">
    <location>
        <begin position="1"/>
        <end position="14"/>
    </location>
</feature>
<dbReference type="OrthoDB" id="327445at2759"/>
<dbReference type="GO" id="GO:0005815">
    <property type="term" value="C:microtubule organizing center"/>
    <property type="evidence" value="ECO:0007669"/>
    <property type="project" value="TreeGrafter"/>
</dbReference>
<evidence type="ECO:0000313" key="3">
    <source>
        <dbReference type="EMBL" id="OMJ74200.1"/>
    </source>
</evidence>
<feature type="coiled-coil region" evidence="1">
    <location>
        <begin position="1385"/>
        <end position="1450"/>
    </location>
</feature>
<dbReference type="EMBL" id="MPUH01000767">
    <property type="protein sequence ID" value="OMJ74200.1"/>
    <property type="molecule type" value="Genomic_DNA"/>
</dbReference>
<comment type="caution">
    <text evidence="3">The sequence shown here is derived from an EMBL/GenBank/DDBJ whole genome shotgun (WGS) entry which is preliminary data.</text>
</comment>
<evidence type="ECO:0000256" key="1">
    <source>
        <dbReference type="SAM" id="Coils"/>
    </source>
</evidence>